<sequence>MAEPTAPCFLLINISQGSISFQEDIERMMLETLRNSYTLEFHWLDAVQDEQSLPSKVAEQLETSQTPQKELKLGMVPLGICCGMEAGDPILLAKTSTYLPARLSTKGIVPQLQQEASELKLDPISTCCATEVGKPAREAQTQAMRDV</sequence>
<accession>A0ABQ9VKY6</accession>
<dbReference type="EMBL" id="JASSZA010000005">
    <property type="protein sequence ID" value="KAK2110041.1"/>
    <property type="molecule type" value="Genomic_DNA"/>
</dbReference>
<evidence type="ECO:0000313" key="1">
    <source>
        <dbReference type="EMBL" id="KAK2110041.1"/>
    </source>
</evidence>
<organism evidence="1 2">
    <name type="scientific">Saguinus oedipus</name>
    <name type="common">Cotton-top tamarin</name>
    <name type="synonym">Oedipomidas oedipus</name>
    <dbReference type="NCBI Taxonomy" id="9490"/>
    <lineage>
        <taxon>Eukaryota</taxon>
        <taxon>Metazoa</taxon>
        <taxon>Chordata</taxon>
        <taxon>Craniata</taxon>
        <taxon>Vertebrata</taxon>
        <taxon>Euteleostomi</taxon>
        <taxon>Mammalia</taxon>
        <taxon>Eutheria</taxon>
        <taxon>Euarchontoglires</taxon>
        <taxon>Primates</taxon>
        <taxon>Haplorrhini</taxon>
        <taxon>Platyrrhini</taxon>
        <taxon>Cebidae</taxon>
        <taxon>Callitrichinae</taxon>
        <taxon>Saguinus</taxon>
    </lineage>
</organism>
<name>A0ABQ9VKY6_SAGOE</name>
<reference evidence="1 2" key="1">
    <citation type="submission" date="2023-05" db="EMBL/GenBank/DDBJ databases">
        <title>B98-5 Cell Line De Novo Hybrid Assembly: An Optical Mapping Approach.</title>
        <authorList>
            <person name="Kananen K."/>
            <person name="Auerbach J.A."/>
            <person name="Kautto E."/>
            <person name="Blachly J.S."/>
        </authorList>
    </citation>
    <scope>NUCLEOTIDE SEQUENCE [LARGE SCALE GENOMIC DNA]</scope>
    <source>
        <strain evidence="1">B95-8</strain>
        <tissue evidence="1">Cell line</tissue>
    </source>
</reference>
<comment type="caution">
    <text evidence="1">The sequence shown here is derived from an EMBL/GenBank/DDBJ whole genome shotgun (WGS) entry which is preliminary data.</text>
</comment>
<proteinExistence type="predicted"/>
<evidence type="ECO:0000313" key="2">
    <source>
        <dbReference type="Proteomes" id="UP001266305"/>
    </source>
</evidence>
<gene>
    <name evidence="1" type="ORF">P7K49_009787</name>
</gene>
<dbReference type="Proteomes" id="UP001266305">
    <property type="component" value="Unassembled WGS sequence"/>
</dbReference>
<keyword evidence="2" id="KW-1185">Reference proteome</keyword>
<protein>
    <submittedName>
        <fullName evidence="1">Uncharacterized protein</fullName>
    </submittedName>
</protein>